<dbReference type="AlphaFoldDB" id="A0A8S1BP10"/>
<accession>A0A8S1BP10</accession>
<protein>
    <submittedName>
        <fullName evidence="1">Uncharacterized protein</fullName>
    </submittedName>
</protein>
<sequence>MGDGWLWVTAHRTGEQGMIFRELVEDLDPSMIRTLFSPGSTLTALKVKRST</sequence>
<reference evidence="1 2" key="1">
    <citation type="submission" date="2020-04" db="EMBL/GenBank/DDBJ databases">
        <authorList>
            <person name="Wallbank WR R."/>
            <person name="Pardo Diaz C."/>
            <person name="Kozak K."/>
            <person name="Martin S."/>
            <person name="Jiggins C."/>
            <person name="Moest M."/>
            <person name="Warren A I."/>
            <person name="Byers J.R.P. K."/>
            <person name="Montejo-Kovacevich G."/>
            <person name="Yen C E."/>
        </authorList>
    </citation>
    <scope>NUCLEOTIDE SEQUENCE [LARGE SCALE GENOMIC DNA]</scope>
</reference>
<evidence type="ECO:0000313" key="2">
    <source>
        <dbReference type="Proteomes" id="UP000494256"/>
    </source>
</evidence>
<dbReference type="OrthoDB" id="2564984at2759"/>
<dbReference type="Proteomes" id="UP000494256">
    <property type="component" value="Unassembled WGS sequence"/>
</dbReference>
<name>A0A8S1BP10_ARCPL</name>
<gene>
    <name evidence="1" type="ORF">APLA_LOCUS17383</name>
</gene>
<comment type="caution">
    <text evidence="1">The sequence shown here is derived from an EMBL/GenBank/DDBJ whole genome shotgun (WGS) entry which is preliminary data.</text>
</comment>
<dbReference type="Gene3D" id="2.30.30.40">
    <property type="entry name" value="SH3 Domains"/>
    <property type="match status" value="1"/>
</dbReference>
<dbReference type="EMBL" id="CADEBD010000982">
    <property type="protein sequence ID" value="CAB3261532.1"/>
    <property type="molecule type" value="Genomic_DNA"/>
</dbReference>
<evidence type="ECO:0000313" key="1">
    <source>
        <dbReference type="EMBL" id="CAB3261532.1"/>
    </source>
</evidence>
<proteinExistence type="predicted"/>
<organism evidence="1 2">
    <name type="scientific">Arctia plantaginis</name>
    <name type="common">Wood tiger moth</name>
    <name type="synonym">Phalaena plantaginis</name>
    <dbReference type="NCBI Taxonomy" id="874455"/>
    <lineage>
        <taxon>Eukaryota</taxon>
        <taxon>Metazoa</taxon>
        <taxon>Ecdysozoa</taxon>
        <taxon>Arthropoda</taxon>
        <taxon>Hexapoda</taxon>
        <taxon>Insecta</taxon>
        <taxon>Pterygota</taxon>
        <taxon>Neoptera</taxon>
        <taxon>Endopterygota</taxon>
        <taxon>Lepidoptera</taxon>
        <taxon>Glossata</taxon>
        <taxon>Ditrysia</taxon>
        <taxon>Noctuoidea</taxon>
        <taxon>Erebidae</taxon>
        <taxon>Arctiinae</taxon>
        <taxon>Arctia</taxon>
    </lineage>
</organism>
<feature type="non-terminal residue" evidence="1">
    <location>
        <position position="1"/>
    </location>
</feature>